<comment type="caution">
    <text evidence="1">The sequence shown here is derived from an EMBL/GenBank/DDBJ whole genome shotgun (WGS) entry which is preliminary data.</text>
</comment>
<protein>
    <submittedName>
        <fullName evidence="1">Uncharacterized protein</fullName>
    </submittedName>
</protein>
<gene>
    <name evidence="1" type="ORF">TRFO_11868</name>
</gene>
<dbReference type="GeneID" id="94830984"/>
<proteinExistence type="predicted"/>
<reference evidence="1" key="1">
    <citation type="submission" date="2016-10" db="EMBL/GenBank/DDBJ databases">
        <authorList>
            <person name="Benchimol M."/>
            <person name="Almeida L.G."/>
            <person name="Vasconcelos A.T."/>
            <person name="Perreira-Neves A."/>
            <person name="Rosa I.A."/>
            <person name="Tasca T."/>
            <person name="Bogo M.R."/>
            <person name="de Souza W."/>
        </authorList>
    </citation>
    <scope>NUCLEOTIDE SEQUENCE [LARGE SCALE GENOMIC DNA]</scope>
    <source>
        <strain evidence="1">K</strain>
    </source>
</reference>
<dbReference type="Proteomes" id="UP000179807">
    <property type="component" value="Unassembled WGS sequence"/>
</dbReference>
<accession>A0A1J4J1N3</accession>
<evidence type="ECO:0000313" key="1">
    <source>
        <dbReference type="EMBL" id="OHS93432.1"/>
    </source>
</evidence>
<dbReference type="EMBL" id="MLAK01001404">
    <property type="protein sequence ID" value="OHS93432.1"/>
    <property type="molecule type" value="Genomic_DNA"/>
</dbReference>
<dbReference type="RefSeq" id="XP_068346569.1">
    <property type="nucleotide sequence ID" value="XM_068496280.1"/>
</dbReference>
<name>A0A1J4J1N3_9EUKA</name>
<dbReference type="VEuPathDB" id="TrichDB:TRFO_11868"/>
<keyword evidence="2" id="KW-1185">Reference proteome</keyword>
<dbReference type="AlphaFoldDB" id="A0A1J4J1N3"/>
<sequence length="158" mass="17821">MCDQGKDIENIETDSTEKNLVIDASSLQLENIPHQLIQQLVLEFSKKLPLGIDTDAVQPDLTQDTGHNSLQYNFEAPFDSTTIIDDDPFYQTVTDIFSYFNQKISISSILYAIHISGGDVKKAIHKLKFSPPPPAESNDFTFHKVSASKEQIESYFTY</sequence>
<organism evidence="1 2">
    <name type="scientific">Tritrichomonas foetus</name>
    <dbReference type="NCBI Taxonomy" id="1144522"/>
    <lineage>
        <taxon>Eukaryota</taxon>
        <taxon>Metamonada</taxon>
        <taxon>Parabasalia</taxon>
        <taxon>Tritrichomonadida</taxon>
        <taxon>Tritrichomonadidae</taxon>
        <taxon>Tritrichomonas</taxon>
    </lineage>
</organism>
<evidence type="ECO:0000313" key="2">
    <source>
        <dbReference type="Proteomes" id="UP000179807"/>
    </source>
</evidence>